<dbReference type="InterPro" id="IPR036584">
    <property type="entry name" value="FliS_sf"/>
</dbReference>
<comment type="similarity">
    <text evidence="2">Belongs to the FliS family.</text>
</comment>
<keyword evidence="5" id="KW-0143">Chaperone</keyword>
<evidence type="ECO:0000256" key="2">
    <source>
        <dbReference type="ARBA" id="ARBA00008787"/>
    </source>
</evidence>
<comment type="caution">
    <text evidence="7">The sequence shown here is derived from an EMBL/GenBank/DDBJ whole genome shotgun (WGS) entry which is preliminary data.</text>
</comment>
<proteinExistence type="inferred from homology"/>
<dbReference type="GO" id="GO:0071973">
    <property type="term" value="P:bacterial-type flagellum-dependent cell motility"/>
    <property type="evidence" value="ECO:0007669"/>
    <property type="project" value="TreeGrafter"/>
</dbReference>
<keyword evidence="3" id="KW-0963">Cytoplasm</keyword>
<feature type="region of interest" description="Disordered" evidence="6">
    <location>
        <begin position="151"/>
        <end position="185"/>
    </location>
</feature>
<organism evidence="7 8">
    <name type="scientific">Alkalicoccus urumqiensis</name>
    <name type="common">Bacillus urumqiensis</name>
    <dbReference type="NCBI Taxonomy" id="1548213"/>
    <lineage>
        <taxon>Bacteria</taxon>
        <taxon>Bacillati</taxon>
        <taxon>Bacillota</taxon>
        <taxon>Bacilli</taxon>
        <taxon>Bacillales</taxon>
        <taxon>Bacillaceae</taxon>
        <taxon>Alkalicoccus</taxon>
    </lineage>
</organism>
<dbReference type="PANTHER" id="PTHR34773">
    <property type="entry name" value="FLAGELLAR SECRETION CHAPERONE FLIS"/>
    <property type="match status" value="1"/>
</dbReference>
<reference evidence="7 8" key="1">
    <citation type="submission" date="2018-03" db="EMBL/GenBank/DDBJ databases">
        <title>Bacillus urumqiensis sp. nov., a moderately haloalkaliphilic bacterium isolated from a salt lake.</title>
        <authorList>
            <person name="Zhao B."/>
            <person name="Liao Z."/>
        </authorList>
    </citation>
    <scope>NUCLEOTIDE SEQUENCE [LARGE SCALE GENOMIC DNA]</scope>
    <source>
        <strain evidence="7 8">BZ-SZ-XJ18</strain>
    </source>
</reference>
<feature type="compositionally biased region" description="Low complexity" evidence="6">
    <location>
        <begin position="155"/>
        <end position="173"/>
    </location>
</feature>
<dbReference type="EMBL" id="PVNS01000007">
    <property type="protein sequence ID" value="PRO65628.1"/>
    <property type="molecule type" value="Genomic_DNA"/>
</dbReference>
<dbReference type="InterPro" id="IPR003713">
    <property type="entry name" value="FliS"/>
</dbReference>
<evidence type="ECO:0000256" key="4">
    <source>
        <dbReference type="ARBA" id="ARBA00022795"/>
    </source>
</evidence>
<evidence type="ECO:0000256" key="6">
    <source>
        <dbReference type="SAM" id="MobiDB-lite"/>
    </source>
</evidence>
<dbReference type="GO" id="GO:0005829">
    <property type="term" value="C:cytosol"/>
    <property type="evidence" value="ECO:0007669"/>
    <property type="project" value="UniProtKB-SubCell"/>
</dbReference>
<keyword evidence="4" id="KW-1005">Bacterial flagellum biogenesis</keyword>
<dbReference type="Pfam" id="PF02561">
    <property type="entry name" value="FliS"/>
    <property type="match status" value="1"/>
</dbReference>
<accession>A0A2P6MH83</accession>
<evidence type="ECO:0000256" key="1">
    <source>
        <dbReference type="ARBA" id="ARBA00004514"/>
    </source>
</evidence>
<dbReference type="SUPFAM" id="SSF101116">
    <property type="entry name" value="Flagellar export chaperone FliS"/>
    <property type="match status" value="1"/>
</dbReference>
<evidence type="ECO:0000256" key="3">
    <source>
        <dbReference type="ARBA" id="ARBA00022490"/>
    </source>
</evidence>
<comment type="subcellular location">
    <subcellularLocation>
        <location evidence="1">Cytoplasm</location>
        <location evidence="1">Cytosol</location>
    </subcellularLocation>
</comment>
<dbReference type="PANTHER" id="PTHR34773:SF1">
    <property type="entry name" value="FLAGELLAR SECRETION CHAPERONE FLIS"/>
    <property type="match status" value="1"/>
</dbReference>
<keyword evidence="8" id="KW-1185">Reference proteome</keyword>
<dbReference type="Proteomes" id="UP000243650">
    <property type="component" value="Unassembled WGS sequence"/>
</dbReference>
<dbReference type="Gene3D" id="1.20.120.340">
    <property type="entry name" value="Flagellar protein FliS"/>
    <property type="match status" value="1"/>
</dbReference>
<gene>
    <name evidence="7" type="ORF">C6I21_08885</name>
</gene>
<dbReference type="CDD" id="cd16098">
    <property type="entry name" value="FliS"/>
    <property type="match status" value="1"/>
</dbReference>
<evidence type="ECO:0000313" key="7">
    <source>
        <dbReference type="EMBL" id="PRO65628.1"/>
    </source>
</evidence>
<dbReference type="NCBIfam" id="TIGR00208">
    <property type="entry name" value="fliS"/>
    <property type="match status" value="1"/>
</dbReference>
<sequence length="199" mass="21699">MAMHNPYAKYKQTSIETKSAGELTLMLYDGCLTFISRAREAIEQGKMEAKNTNLIKAQNIIRELMVTLDEKAAVSADMMPMYDYILNQLIEANTQNDLAALKNAESFTTDFRDTWKEVIKLDRQNRYGGGKEEAPKAAGQPVGRITPVQKEVPAEEAPTASATAAAVPKQAPSNPYAKAASNNPYAKAKQAAQAAAVRS</sequence>
<dbReference type="OrthoDB" id="1524959at2"/>
<evidence type="ECO:0008006" key="9">
    <source>
        <dbReference type="Google" id="ProtNLM"/>
    </source>
</evidence>
<evidence type="ECO:0000256" key="5">
    <source>
        <dbReference type="ARBA" id="ARBA00023186"/>
    </source>
</evidence>
<dbReference type="GO" id="GO:0044780">
    <property type="term" value="P:bacterial-type flagellum assembly"/>
    <property type="evidence" value="ECO:0007669"/>
    <property type="project" value="InterPro"/>
</dbReference>
<evidence type="ECO:0000313" key="8">
    <source>
        <dbReference type="Proteomes" id="UP000243650"/>
    </source>
</evidence>
<dbReference type="AlphaFoldDB" id="A0A2P6MH83"/>
<protein>
    <recommendedName>
        <fullName evidence="9">Flagellar export chaperone FliS</fullName>
    </recommendedName>
</protein>
<name>A0A2P6MH83_ALKUR</name>